<sequence>MEQTKTEQEYEETEADANDISSPVQSSFSKKFFKFFGNTLGLKNMLSKTFIYHQPNPTYLFKEQENSNGTMSYSFQLKKEFIPQHNDIPDYISYDLYMMNFRNKQKKDCAIPIMHIINSKTLGNQVLIYNHGNSSDLGTIFYSLINMSKIYKVNIVAYDYRGYGISKGDINEENTYEDCEMVMSFTLYRLKYRIYQLILWGFSLGSGPAVHLAAKYQYIRALILEAPLASVYLFLENEPSSQYNDQEGDVYGNIYKIGKVRSPIMIMHGKSDEVIPYKHSQILLEKFQQENPNNKKQIQCLLVEELKHNDLKSLIQIKKSLTATKLKQFLQKMIQQTQFDMEYYELNPQLYKILLREEEDLSFLNILHKIRYKVDF</sequence>
<dbReference type="eggNOG" id="KOG1552">
    <property type="taxonomic scope" value="Eukaryota"/>
</dbReference>
<dbReference type="EMBL" id="GG662285">
    <property type="protein sequence ID" value="EAS06509.2"/>
    <property type="molecule type" value="Genomic_DNA"/>
</dbReference>
<dbReference type="KEGG" id="tet:TTHERM_00865140"/>
<dbReference type="RefSeq" id="XP_001026754.2">
    <property type="nucleotide sequence ID" value="XM_001026754.2"/>
</dbReference>
<keyword evidence="4" id="KW-1185">Reference proteome</keyword>
<reference evidence="4" key="1">
    <citation type="journal article" date="2006" name="PLoS Biol.">
        <title>Macronuclear genome sequence of the ciliate Tetrahymena thermophila, a model eukaryote.</title>
        <authorList>
            <person name="Eisen J.A."/>
            <person name="Coyne R.S."/>
            <person name="Wu M."/>
            <person name="Wu D."/>
            <person name="Thiagarajan M."/>
            <person name="Wortman J.R."/>
            <person name="Badger J.H."/>
            <person name="Ren Q."/>
            <person name="Amedeo P."/>
            <person name="Jones K.M."/>
            <person name="Tallon L.J."/>
            <person name="Delcher A.L."/>
            <person name="Salzberg S.L."/>
            <person name="Silva J.C."/>
            <person name="Haas B.J."/>
            <person name="Majoros W.H."/>
            <person name="Farzad M."/>
            <person name="Carlton J.M."/>
            <person name="Smith R.K. Jr."/>
            <person name="Garg J."/>
            <person name="Pearlman R.E."/>
            <person name="Karrer K.M."/>
            <person name="Sun L."/>
            <person name="Manning G."/>
            <person name="Elde N.C."/>
            <person name="Turkewitz A.P."/>
            <person name="Asai D.J."/>
            <person name="Wilkes D.E."/>
            <person name="Wang Y."/>
            <person name="Cai H."/>
            <person name="Collins K."/>
            <person name="Stewart B.A."/>
            <person name="Lee S.R."/>
            <person name="Wilamowska K."/>
            <person name="Weinberg Z."/>
            <person name="Ruzzo W.L."/>
            <person name="Wloga D."/>
            <person name="Gaertig J."/>
            <person name="Frankel J."/>
            <person name="Tsao C.-C."/>
            <person name="Gorovsky M.A."/>
            <person name="Keeling P.J."/>
            <person name="Waller R.F."/>
            <person name="Patron N.J."/>
            <person name="Cherry J.M."/>
            <person name="Stover N.A."/>
            <person name="Krieger C.J."/>
            <person name="del Toro C."/>
            <person name="Ryder H.F."/>
            <person name="Williamson S.C."/>
            <person name="Barbeau R.A."/>
            <person name="Hamilton E.P."/>
            <person name="Orias E."/>
        </authorList>
    </citation>
    <scope>NUCLEOTIDE SEQUENCE [LARGE SCALE GENOMIC DNA]</scope>
    <source>
        <strain evidence="4">SB210</strain>
    </source>
</reference>
<dbReference type="HOGENOM" id="CLU_757567_0_0_1"/>
<feature type="domain" description="AB hydrolase-1" evidence="2">
    <location>
        <begin position="149"/>
        <end position="237"/>
    </location>
</feature>
<dbReference type="SUPFAM" id="SSF53474">
    <property type="entry name" value="alpha/beta-Hydrolases"/>
    <property type="match status" value="1"/>
</dbReference>
<evidence type="ECO:0000313" key="4">
    <source>
        <dbReference type="Proteomes" id="UP000009168"/>
    </source>
</evidence>
<dbReference type="AlphaFoldDB" id="Q24FE9"/>
<dbReference type="InParanoid" id="Q24FE9"/>
<dbReference type="OrthoDB" id="446723at2759"/>
<keyword evidence="3" id="KW-0378">Hydrolase</keyword>
<dbReference type="STRING" id="312017.Q24FE9"/>
<protein>
    <submittedName>
        <fullName evidence="3">Alpha/beta hydrolase family protein</fullName>
    </submittedName>
</protein>
<gene>
    <name evidence="3" type="ORF">TTHERM_00865140</name>
</gene>
<proteinExistence type="predicted"/>
<dbReference type="GO" id="GO:0016787">
    <property type="term" value="F:hydrolase activity"/>
    <property type="evidence" value="ECO:0007669"/>
    <property type="project" value="UniProtKB-KW"/>
</dbReference>
<dbReference type="PANTHER" id="PTHR12277">
    <property type="entry name" value="ALPHA/BETA HYDROLASE DOMAIN-CONTAINING PROTEIN"/>
    <property type="match status" value="1"/>
</dbReference>
<name>Q24FE9_TETTS</name>
<accession>Q24FE9</accession>
<dbReference type="InterPro" id="IPR029058">
    <property type="entry name" value="AB_hydrolase_fold"/>
</dbReference>
<dbReference type="Gene3D" id="3.40.50.1820">
    <property type="entry name" value="alpha/beta hydrolase"/>
    <property type="match status" value="1"/>
</dbReference>
<dbReference type="InterPro" id="IPR000073">
    <property type="entry name" value="AB_hydrolase_1"/>
</dbReference>
<evidence type="ECO:0000259" key="2">
    <source>
        <dbReference type="Pfam" id="PF00561"/>
    </source>
</evidence>
<dbReference type="Pfam" id="PF00561">
    <property type="entry name" value="Abhydrolase_1"/>
    <property type="match status" value="1"/>
</dbReference>
<organism evidence="3 4">
    <name type="scientific">Tetrahymena thermophila (strain SB210)</name>
    <dbReference type="NCBI Taxonomy" id="312017"/>
    <lineage>
        <taxon>Eukaryota</taxon>
        <taxon>Sar</taxon>
        <taxon>Alveolata</taxon>
        <taxon>Ciliophora</taxon>
        <taxon>Intramacronucleata</taxon>
        <taxon>Oligohymenophorea</taxon>
        <taxon>Hymenostomatida</taxon>
        <taxon>Tetrahymenina</taxon>
        <taxon>Tetrahymenidae</taxon>
        <taxon>Tetrahymena</taxon>
    </lineage>
</organism>
<dbReference type="Proteomes" id="UP000009168">
    <property type="component" value="Unassembled WGS sequence"/>
</dbReference>
<dbReference type="GeneID" id="7827563"/>
<evidence type="ECO:0000313" key="3">
    <source>
        <dbReference type="EMBL" id="EAS06509.2"/>
    </source>
</evidence>
<evidence type="ECO:0000256" key="1">
    <source>
        <dbReference type="SAM" id="MobiDB-lite"/>
    </source>
</evidence>
<feature type="region of interest" description="Disordered" evidence="1">
    <location>
        <begin position="1"/>
        <end position="23"/>
    </location>
</feature>
<dbReference type="PANTHER" id="PTHR12277:SF81">
    <property type="entry name" value="PROTEIN ABHD13"/>
    <property type="match status" value="1"/>
</dbReference>